<dbReference type="CDD" id="cd05911">
    <property type="entry name" value="Firefly_Luc_like"/>
    <property type="match status" value="1"/>
</dbReference>
<dbReference type="GO" id="GO:0005777">
    <property type="term" value="C:peroxisome"/>
    <property type="evidence" value="ECO:0007669"/>
    <property type="project" value="UniProtKB-SubCell"/>
</dbReference>
<keyword evidence="7" id="KW-0560">Oxidoreductase</keyword>
<keyword evidence="5" id="KW-0547">Nucleotide-binding</keyword>
<dbReference type="PANTHER" id="PTHR24096:SF394">
    <property type="entry name" value="LUCIFERIN 4-MONOOXYGENASE"/>
    <property type="match status" value="1"/>
</dbReference>
<evidence type="ECO:0000256" key="9">
    <source>
        <dbReference type="ARBA" id="ARBA00023140"/>
    </source>
</evidence>
<feature type="domain" description="AMP-dependent synthetase/ligase" evidence="13">
    <location>
        <begin position="79"/>
        <end position="451"/>
    </location>
</feature>
<comment type="catalytic activity">
    <reaction evidence="12">
        <text>firefly D-luciferin + ATP + O2 = firefly oxyluciferin + hnu + AMP + CO2 + diphosphate</text>
        <dbReference type="Rhea" id="RHEA:10732"/>
        <dbReference type="ChEBI" id="CHEBI:15379"/>
        <dbReference type="ChEBI" id="CHEBI:16526"/>
        <dbReference type="ChEBI" id="CHEBI:16792"/>
        <dbReference type="ChEBI" id="CHEBI:30212"/>
        <dbReference type="ChEBI" id="CHEBI:30616"/>
        <dbReference type="ChEBI" id="CHEBI:33019"/>
        <dbReference type="ChEBI" id="CHEBI:58038"/>
        <dbReference type="ChEBI" id="CHEBI:456215"/>
        <dbReference type="EC" id="1.13.12.7"/>
    </reaction>
</comment>
<protein>
    <recommendedName>
        <fullName evidence="4">Luciferin 4-monooxygenase</fullName>
        <ecNumber evidence="3">1.13.12.7</ecNumber>
    </recommendedName>
</protein>
<dbReference type="FunFam" id="3.40.50.12780:FF:000003">
    <property type="entry name" value="Long-chain-fatty-acid--CoA ligase FadD"/>
    <property type="match status" value="1"/>
</dbReference>
<keyword evidence="9" id="KW-0576">Peroxisome</keyword>
<comment type="subcellular location">
    <subcellularLocation>
        <location evidence="1">Peroxisome</location>
    </subcellularLocation>
</comment>
<evidence type="ECO:0000256" key="11">
    <source>
        <dbReference type="ARBA" id="ARBA00023262"/>
    </source>
</evidence>
<evidence type="ECO:0000256" key="5">
    <source>
        <dbReference type="ARBA" id="ARBA00022741"/>
    </source>
</evidence>
<evidence type="ECO:0000256" key="12">
    <source>
        <dbReference type="ARBA" id="ARBA00048497"/>
    </source>
</evidence>
<dbReference type="EC" id="1.13.12.7" evidence="3"/>
<dbReference type="GO" id="GO:0046949">
    <property type="term" value="P:fatty-acyl-CoA biosynthetic process"/>
    <property type="evidence" value="ECO:0007669"/>
    <property type="project" value="TreeGrafter"/>
</dbReference>
<dbReference type="FunFam" id="3.30.300.30:FF:000007">
    <property type="entry name" value="4-coumarate--CoA ligase 2"/>
    <property type="match status" value="1"/>
</dbReference>
<keyword evidence="15" id="KW-0436">Ligase</keyword>
<keyword evidence="11" id="KW-0599">Photoprotein</keyword>
<evidence type="ECO:0000256" key="2">
    <source>
        <dbReference type="ARBA" id="ARBA00006432"/>
    </source>
</evidence>
<dbReference type="Pfam" id="PF00501">
    <property type="entry name" value="AMP-binding"/>
    <property type="match status" value="1"/>
</dbReference>
<evidence type="ECO:0000256" key="6">
    <source>
        <dbReference type="ARBA" id="ARBA00022840"/>
    </source>
</evidence>
<proteinExistence type="inferred from homology"/>
<keyword evidence="8" id="KW-0503">Monooxygenase</keyword>
<evidence type="ECO:0000256" key="7">
    <source>
        <dbReference type="ARBA" id="ARBA00023002"/>
    </source>
</evidence>
<keyword evidence="10" id="KW-0455">Luminescence</keyword>
<accession>A0A8D8UCC7</accession>
<dbReference type="GO" id="GO:0004497">
    <property type="term" value="F:monooxygenase activity"/>
    <property type="evidence" value="ECO:0007669"/>
    <property type="project" value="UniProtKB-KW"/>
</dbReference>
<evidence type="ECO:0000256" key="10">
    <source>
        <dbReference type="ARBA" id="ARBA00023223"/>
    </source>
</evidence>
<dbReference type="SUPFAM" id="SSF56801">
    <property type="entry name" value="Acetyl-CoA synthetase-like"/>
    <property type="match status" value="1"/>
</dbReference>
<evidence type="ECO:0000259" key="13">
    <source>
        <dbReference type="Pfam" id="PF00501"/>
    </source>
</evidence>
<dbReference type="PROSITE" id="PS00455">
    <property type="entry name" value="AMP_BINDING"/>
    <property type="match status" value="1"/>
</dbReference>
<dbReference type="GO" id="GO:0004467">
    <property type="term" value="F:long-chain fatty acid-CoA ligase activity"/>
    <property type="evidence" value="ECO:0007669"/>
    <property type="project" value="TreeGrafter"/>
</dbReference>
<feature type="domain" description="AMP-binding enzyme C-terminal" evidence="14">
    <location>
        <begin position="502"/>
        <end position="578"/>
    </location>
</feature>
<dbReference type="GO" id="GO:0008218">
    <property type="term" value="P:bioluminescence"/>
    <property type="evidence" value="ECO:0007669"/>
    <property type="project" value="UniProtKB-KW"/>
</dbReference>
<organism evidence="15">
    <name type="scientific">Cacopsylla melanoneura</name>
    <dbReference type="NCBI Taxonomy" id="428564"/>
    <lineage>
        <taxon>Eukaryota</taxon>
        <taxon>Metazoa</taxon>
        <taxon>Ecdysozoa</taxon>
        <taxon>Arthropoda</taxon>
        <taxon>Hexapoda</taxon>
        <taxon>Insecta</taxon>
        <taxon>Pterygota</taxon>
        <taxon>Neoptera</taxon>
        <taxon>Paraneoptera</taxon>
        <taxon>Hemiptera</taxon>
        <taxon>Sternorrhyncha</taxon>
        <taxon>Psylloidea</taxon>
        <taxon>Psyllidae</taxon>
        <taxon>Psyllinae</taxon>
        <taxon>Cacopsylla</taxon>
    </lineage>
</organism>
<name>A0A8D8UCC7_9HEMI</name>
<dbReference type="EMBL" id="HBUF01341735">
    <property type="protein sequence ID" value="CAG6704541.1"/>
    <property type="molecule type" value="Transcribed_RNA"/>
</dbReference>
<evidence type="ECO:0000256" key="4">
    <source>
        <dbReference type="ARBA" id="ARBA00019043"/>
    </source>
</evidence>
<dbReference type="Pfam" id="PF13193">
    <property type="entry name" value="AMP-binding_C"/>
    <property type="match status" value="1"/>
</dbReference>
<evidence type="ECO:0000256" key="3">
    <source>
        <dbReference type="ARBA" id="ARBA00012532"/>
    </source>
</evidence>
<evidence type="ECO:0000313" key="15">
    <source>
        <dbReference type="EMBL" id="CAG6704541.1"/>
    </source>
</evidence>
<keyword evidence="6" id="KW-0067">ATP-binding</keyword>
<dbReference type="InterPro" id="IPR025110">
    <property type="entry name" value="AMP-bd_C"/>
</dbReference>
<dbReference type="Gene3D" id="3.40.50.12780">
    <property type="entry name" value="N-terminal domain of ligase-like"/>
    <property type="match status" value="1"/>
</dbReference>
<reference evidence="15" key="1">
    <citation type="submission" date="2021-05" db="EMBL/GenBank/DDBJ databases">
        <authorList>
            <person name="Alioto T."/>
            <person name="Alioto T."/>
            <person name="Gomez Garrido J."/>
        </authorList>
    </citation>
    <scope>NUCLEOTIDE SEQUENCE</scope>
</reference>
<dbReference type="AlphaFoldDB" id="A0A8D8UCC7"/>
<dbReference type="InterPro" id="IPR020845">
    <property type="entry name" value="AMP-binding_CS"/>
</dbReference>
<dbReference type="InterPro" id="IPR045851">
    <property type="entry name" value="AMP-bd_C_sf"/>
</dbReference>
<dbReference type="InterPro" id="IPR000873">
    <property type="entry name" value="AMP-dep_synth/lig_dom"/>
</dbReference>
<evidence type="ECO:0000259" key="14">
    <source>
        <dbReference type="Pfam" id="PF13193"/>
    </source>
</evidence>
<dbReference type="PANTHER" id="PTHR24096">
    <property type="entry name" value="LONG-CHAIN-FATTY-ACID--COA LIGASE"/>
    <property type="match status" value="1"/>
</dbReference>
<evidence type="ECO:0000256" key="1">
    <source>
        <dbReference type="ARBA" id="ARBA00004275"/>
    </source>
</evidence>
<dbReference type="InterPro" id="IPR042099">
    <property type="entry name" value="ANL_N_sf"/>
</dbReference>
<dbReference type="Gene3D" id="3.30.300.30">
    <property type="match status" value="1"/>
</dbReference>
<evidence type="ECO:0000256" key="8">
    <source>
        <dbReference type="ARBA" id="ARBA00023033"/>
    </source>
</evidence>
<dbReference type="GO" id="GO:0005524">
    <property type="term" value="F:ATP binding"/>
    <property type="evidence" value="ECO:0007669"/>
    <property type="project" value="UniProtKB-KW"/>
</dbReference>
<sequence length="602" mass="66401">MAVHLQSCLKISRPMSISLKHNIKQKVFHNRYGVPFSLHSSNFRFVRCASSANYVQESTFGPVDIPNVSLPSFIFKDIGQWMDKPMITCGSSGRTYNYGEGRFITRQFAIALLKEIGLKKGDVVGILMPNIPEYAFAIHGALEAGLVVTFVNPLYTPDEVRRQFDDAEVKCCITIPQLLEVGTKIGATLPNFRGTIVVGGENDKSNNVYGFKQLVSSQPPDYQLPKVSPNDLAMLPYSSGTTGVPKGVQLSHNNCAVNLEQCIHPDINNHIPTSETSQETVLSVLPFFHIYGFNGILNVVMMYGMHMITIPKFTPETYIECVIKYKPTILFVVPSLLLFLASHPAITAQHLASIREVTCGAAPATKTLIDKFKQKVQREDITIRQGYGMTETSPCTLYTRFSIPEAKLGSTGQLVRGTQARIVSLTTGETFPPHQSGELYVKGPQVMLGYLKNEKATKETVDSEGWLHTGDVAYYDEDGYFYIVDRTKELIKVKGNQVSPTELENILMQIPGVADVAVVGVPDTLSGEVPRAFIVKKPGVELAEKDITSYVEPKVAPYKKLAGGVKFLDNIPRNPAGKVLRNELKVFGADPTTTHTHPPTKK</sequence>
<comment type="similarity">
    <text evidence="2">Belongs to the ATP-dependent AMP-binding enzyme family.</text>
</comment>